<dbReference type="EMBL" id="UINC01177544">
    <property type="protein sequence ID" value="SVD85248.1"/>
    <property type="molecule type" value="Genomic_DNA"/>
</dbReference>
<protein>
    <submittedName>
        <fullName evidence="1">Uncharacterized protein</fullName>
    </submittedName>
</protein>
<evidence type="ECO:0000313" key="1">
    <source>
        <dbReference type="EMBL" id="SVD85248.1"/>
    </source>
</evidence>
<proteinExistence type="predicted"/>
<organism evidence="1">
    <name type="scientific">marine metagenome</name>
    <dbReference type="NCBI Taxonomy" id="408172"/>
    <lineage>
        <taxon>unclassified sequences</taxon>
        <taxon>metagenomes</taxon>
        <taxon>ecological metagenomes</taxon>
    </lineage>
</organism>
<reference evidence="1" key="1">
    <citation type="submission" date="2018-05" db="EMBL/GenBank/DDBJ databases">
        <authorList>
            <person name="Lanie J.A."/>
            <person name="Ng W.-L."/>
            <person name="Kazmierczak K.M."/>
            <person name="Andrzejewski T.M."/>
            <person name="Davidsen T.M."/>
            <person name="Wayne K.J."/>
            <person name="Tettelin H."/>
            <person name="Glass J.I."/>
            <person name="Rusch D."/>
            <person name="Podicherti R."/>
            <person name="Tsui H.-C.T."/>
            <person name="Winkler M.E."/>
        </authorList>
    </citation>
    <scope>NUCLEOTIDE SEQUENCE</scope>
</reference>
<name>A0A382YRY6_9ZZZZ</name>
<gene>
    <name evidence="1" type="ORF">METZ01_LOCUS438102</name>
</gene>
<dbReference type="AlphaFoldDB" id="A0A382YRY6"/>
<feature type="non-terminal residue" evidence="1">
    <location>
        <position position="26"/>
    </location>
</feature>
<accession>A0A382YRY6</accession>
<sequence length="26" mass="2856">MEKVPVNSHTGYCSKPGILKPDITKL</sequence>